<accession>R4YVI3</accession>
<name>R4YVI3_9ACTN</name>
<proteinExistence type="predicted"/>
<protein>
    <submittedName>
        <fullName evidence="1">Uncharacterized protein</fullName>
    </submittedName>
</protein>
<keyword evidence="2" id="KW-1185">Reference proteome</keyword>
<comment type="caution">
    <text evidence="1">The sequence shown here is derived from an EMBL/GenBank/DDBJ whole genome shotgun (WGS) entry which is preliminary data.</text>
</comment>
<dbReference type="Proteomes" id="UP000018291">
    <property type="component" value="Unassembled WGS sequence"/>
</dbReference>
<evidence type="ECO:0000313" key="2">
    <source>
        <dbReference type="Proteomes" id="UP000018291"/>
    </source>
</evidence>
<organism evidence="1 2">
    <name type="scientific">Candidatus Neomicrothrix parvicella RN1</name>
    <dbReference type="NCBI Taxonomy" id="1229780"/>
    <lineage>
        <taxon>Bacteria</taxon>
        <taxon>Bacillati</taxon>
        <taxon>Actinomycetota</taxon>
        <taxon>Acidimicrobiia</taxon>
        <taxon>Acidimicrobiales</taxon>
        <taxon>Microthrixaceae</taxon>
        <taxon>Candidatus Neomicrothrix</taxon>
    </lineage>
</organism>
<evidence type="ECO:0000313" key="1">
    <source>
        <dbReference type="EMBL" id="CCM61924.1"/>
    </source>
</evidence>
<gene>
    <name evidence="1" type="ORF">BN381_10155</name>
</gene>
<sequence>MQLLGATRRKVHFIHVARVSI</sequence>
<dbReference type="AlphaFoldDB" id="R4YVI3"/>
<reference evidence="1 2" key="1">
    <citation type="journal article" date="2013" name="ISME J.">
        <title>Metabolic model for the filamentous 'Candidatus Microthrix parvicella' based on genomic and metagenomic analyses.</title>
        <authorList>
            <person name="Jon McIlroy S."/>
            <person name="Kristiansen R."/>
            <person name="Albertsen M."/>
            <person name="Michael Karst S."/>
            <person name="Rossetti S."/>
            <person name="Lund Nielsen J."/>
            <person name="Tandoi V."/>
            <person name="James Seviour R."/>
            <person name="Nielsen P.H."/>
        </authorList>
    </citation>
    <scope>NUCLEOTIDE SEQUENCE [LARGE SCALE GENOMIC DNA]</scope>
    <source>
        <strain evidence="1 2">RN1</strain>
    </source>
</reference>
<dbReference type="EMBL" id="CANL01000001">
    <property type="protein sequence ID" value="CCM61924.1"/>
    <property type="molecule type" value="Genomic_DNA"/>
</dbReference>
<dbReference type="HOGENOM" id="CLU_3426444_0_0_11"/>